<comment type="caution">
    <text evidence="2">The sequence shown here is derived from an EMBL/GenBank/DDBJ whole genome shotgun (WGS) entry which is preliminary data.</text>
</comment>
<protein>
    <recommendedName>
        <fullName evidence="4">DUF3887 domain-containing protein</fullName>
    </recommendedName>
</protein>
<organism evidence="2 3">
    <name type="scientific">Selenomonas ruminis</name>
    <dbReference type="NCBI Taxonomy" id="2593411"/>
    <lineage>
        <taxon>Bacteria</taxon>
        <taxon>Bacillati</taxon>
        <taxon>Bacillota</taxon>
        <taxon>Negativicutes</taxon>
        <taxon>Selenomonadales</taxon>
        <taxon>Selenomonadaceae</taxon>
        <taxon>Selenomonas</taxon>
    </lineage>
</organism>
<reference evidence="2 3" key="1">
    <citation type="submission" date="2019-08" db="EMBL/GenBank/DDBJ databases">
        <title>Selenomonas sp. mPRGC5 and Selenomonas sp. mPRGC8 isolated from ruminal fluid of dairy goat (Capra hircus).</title>
        <authorList>
            <person name="Poothong S."/>
            <person name="Nuengjamnong C."/>
            <person name="Tanasupawat S."/>
        </authorList>
    </citation>
    <scope>NUCLEOTIDE SEQUENCE [LARGE SCALE GENOMIC DNA]</scope>
    <source>
        <strain evidence="3">mPRGC5</strain>
    </source>
</reference>
<feature type="chain" id="PRO_5022843268" description="DUF3887 domain-containing protein" evidence="1">
    <location>
        <begin position="23"/>
        <end position="151"/>
    </location>
</feature>
<dbReference type="AlphaFoldDB" id="A0A5D6W2E7"/>
<proteinExistence type="predicted"/>
<evidence type="ECO:0000313" key="2">
    <source>
        <dbReference type="EMBL" id="TYZ20944.1"/>
    </source>
</evidence>
<gene>
    <name evidence="2" type="ORF">FZ040_11035</name>
</gene>
<sequence length="151" mass="17357">MKKYILALCLACLVAMSANVFAATPEAETMSVEQQGAQKWMETMLVKADYKTAYSQLDAERQKALTEKTVKEKQEAILKNLGKLQKYQFNAWIRLGKYDRFVYVTQFEKHPLVQCDVITNQKGQIVDFSLSPIEQQKQDAANDKDKKKNKK</sequence>
<dbReference type="EMBL" id="VTOY01000011">
    <property type="protein sequence ID" value="TYZ20944.1"/>
    <property type="molecule type" value="Genomic_DNA"/>
</dbReference>
<dbReference type="RefSeq" id="WP_149172032.1">
    <property type="nucleotide sequence ID" value="NZ_VTOY01000011.1"/>
</dbReference>
<dbReference type="Proteomes" id="UP000323646">
    <property type="component" value="Unassembled WGS sequence"/>
</dbReference>
<keyword evidence="1" id="KW-0732">Signal</keyword>
<accession>A0A5D6W2E7</accession>
<evidence type="ECO:0008006" key="4">
    <source>
        <dbReference type="Google" id="ProtNLM"/>
    </source>
</evidence>
<name>A0A5D6W2E7_9FIRM</name>
<feature type="signal peptide" evidence="1">
    <location>
        <begin position="1"/>
        <end position="22"/>
    </location>
</feature>
<keyword evidence="3" id="KW-1185">Reference proteome</keyword>
<dbReference type="Gene3D" id="3.10.450.590">
    <property type="match status" value="1"/>
</dbReference>
<evidence type="ECO:0000256" key="1">
    <source>
        <dbReference type="SAM" id="SignalP"/>
    </source>
</evidence>
<evidence type="ECO:0000313" key="3">
    <source>
        <dbReference type="Proteomes" id="UP000323646"/>
    </source>
</evidence>
<dbReference type="OrthoDB" id="1666115at2"/>